<reference evidence="2 3" key="1">
    <citation type="submission" date="2016-10" db="EMBL/GenBank/DDBJ databases">
        <authorList>
            <person name="de Groot N.N."/>
        </authorList>
    </citation>
    <scope>NUCLEOTIDE SEQUENCE [LARGE SCALE GENOMIC DNA]</scope>
    <source>
        <strain evidence="2 3">DSM 45317</strain>
    </source>
</reference>
<gene>
    <name evidence="2" type="ORF">SAMN04488085_103413</name>
</gene>
<feature type="transmembrane region" description="Helical" evidence="1">
    <location>
        <begin position="117"/>
        <end position="137"/>
    </location>
</feature>
<evidence type="ECO:0000313" key="2">
    <source>
        <dbReference type="EMBL" id="SFK77964.1"/>
    </source>
</evidence>
<dbReference type="Pfam" id="PF07077">
    <property type="entry name" value="DUF1345"/>
    <property type="match status" value="1"/>
</dbReference>
<feature type="transmembrane region" description="Helical" evidence="1">
    <location>
        <begin position="45"/>
        <end position="66"/>
    </location>
</feature>
<keyword evidence="1" id="KW-0812">Transmembrane</keyword>
<protein>
    <submittedName>
        <fullName evidence="2">Uncharacterized membrane protein</fullName>
    </submittedName>
</protein>
<evidence type="ECO:0000256" key="1">
    <source>
        <dbReference type="SAM" id="Phobius"/>
    </source>
</evidence>
<dbReference type="OrthoDB" id="64737at2"/>
<name>A0A1I4C9W0_9ACTN</name>
<organism evidence="2 3">
    <name type="scientific">Geodermatophilus ruber</name>
    <dbReference type="NCBI Taxonomy" id="504800"/>
    <lineage>
        <taxon>Bacteria</taxon>
        <taxon>Bacillati</taxon>
        <taxon>Actinomycetota</taxon>
        <taxon>Actinomycetes</taxon>
        <taxon>Geodermatophilales</taxon>
        <taxon>Geodermatophilaceae</taxon>
        <taxon>Geodermatophilus</taxon>
    </lineage>
</organism>
<dbReference type="InParanoid" id="A0A1I4C9W0"/>
<dbReference type="EMBL" id="FOSW01000003">
    <property type="protein sequence ID" value="SFK77964.1"/>
    <property type="molecule type" value="Genomic_DNA"/>
</dbReference>
<dbReference type="STRING" id="504800.SAMN04488085_103413"/>
<keyword evidence="1" id="KW-1133">Transmembrane helix</keyword>
<dbReference type="AlphaFoldDB" id="A0A1I4C9W0"/>
<feature type="transmembrane region" description="Helical" evidence="1">
    <location>
        <begin position="87"/>
        <end position="105"/>
    </location>
</feature>
<dbReference type="InterPro" id="IPR009781">
    <property type="entry name" value="DUF1345"/>
</dbReference>
<feature type="transmembrane region" description="Helical" evidence="1">
    <location>
        <begin position="20"/>
        <end position="39"/>
    </location>
</feature>
<proteinExistence type="predicted"/>
<dbReference type="Proteomes" id="UP000199152">
    <property type="component" value="Unassembled WGS sequence"/>
</dbReference>
<accession>A0A1I4C9W0</accession>
<feature type="transmembrane region" description="Helical" evidence="1">
    <location>
        <begin position="194"/>
        <end position="214"/>
    </location>
</feature>
<dbReference type="RefSeq" id="WP_091322595.1">
    <property type="nucleotide sequence ID" value="NZ_FOSW01000003.1"/>
</dbReference>
<keyword evidence="3" id="KW-1185">Reference proteome</keyword>
<keyword evidence="1" id="KW-0472">Membrane</keyword>
<sequence>MSAAPSPLADWRTSPAGVHLVVSLTAGAIAGALAGPSLGGETAGLLAWVVAAAVFLLWTWASIWSLDARDTAWCAAREDPSRPIRDVAMLSISIGALVTVVVVIFRVHENPPERTALAVAAIAASWLVMNTIFTLRYTRLYYSQPRGGVDFNQDDDPTFRDFAYVAFTIGMTFQVSDTTLSKTEMRATVLRQGLMSFVYNTVIFAVTVNIIAGLSR</sequence>
<evidence type="ECO:0000313" key="3">
    <source>
        <dbReference type="Proteomes" id="UP000199152"/>
    </source>
</evidence>